<dbReference type="Proteomes" id="UP000290106">
    <property type="component" value="Unassembled WGS sequence"/>
</dbReference>
<proteinExistence type="predicted"/>
<organism evidence="2 3">
    <name type="scientific">Blautia faecicola</name>
    <dbReference type="NCBI Taxonomy" id="2509240"/>
    <lineage>
        <taxon>Bacteria</taxon>
        <taxon>Bacillati</taxon>
        <taxon>Bacillota</taxon>
        <taxon>Clostridia</taxon>
        <taxon>Lachnospirales</taxon>
        <taxon>Lachnospiraceae</taxon>
        <taxon>Blautia</taxon>
    </lineage>
</organism>
<protein>
    <submittedName>
        <fullName evidence="2">Alpha/beta hydrolase</fullName>
    </submittedName>
</protein>
<dbReference type="AlphaFoldDB" id="A0A4Q1RLE4"/>
<dbReference type="GO" id="GO:0016787">
    <property type="term" value="F:hydrolase activity"/>
    <property type="evidence" value="ECO:0007669"/>
    <property type="project" value="UniProtKB-KW"/>
</dbReference>
<keyword evidence="3" id="KW-1185">Reference proteome</keyword>
<dbReference type="Gene3D" id="3.40.50.1820">
    <property type="entry name" value="alpha/beta hydrolase"/>
    <property type="match status" value="1"/>
</dbReference>
<feature type="domain" description="BD-FAE-like" evidence="1">
    <location>
        <begin position="10"/>
        <end position="211"/>
    </location>
</feature>
<keyword evidence="2" id="KW-0378">Hydrolase</keyword>
<dbReference type="EMBL" id="SDKC01000001">
    <property type="protein sequence ID" value="RXS76552.1"/>
    <property type="molecule type" value="Genomic_DNA"/>
</dbReference>
<evidence type="ECO:0000313" key="2">
    <source>
        <dbReference type="EMBL" id="RXS76552.1"/>
    </source>
</evidence>
<evidence type="ECO:0000313" key="3">
    <source>
        <dbReference type="Proteomes" id="UP000290106"/>
    </source>
</evidence>
<dbReference type="Pfam" id="PF20434">
    <property type="entry name" value="BD-FAE"/>
    <property type="match status" value="1"/>
</dbReference>
<accession>A0A4Q1RLE4</accession>
<dbReference type="InterPro" id="IPR029058">
    <property type="entry name" value="AB_hydrolase_fold"/>
</dbReference>
<dbReference type="SUPFAM" id="SSF53474">
    <property type="entry name" value="alpha/beta-Hydrolases"/>
    <property type="match status" value="1"/>
</dbReference>
<sequence length="263" mass="29675">MYGIFIFRHIYIPANIDINESQHLILYIHGGSFNSGAKEDGDVWCKYYASKGYITATLDYTLQNQGKKADLFFMNNEIKNCVDAINQKCQELGYRVTGMATCGVSAGGTLAMNYAYTSGEYSAIPVKFVFQLAGPASFEPEHWDILKKINGLSTDIEFIEMMTGEEISEEMLISGDYKTYIEKISPTYLVTESSVPTLLGYGLKDHLVPGNLKYGLVDALDKNEVPYDYLEFPHSNHGMYADLDVLQDFLDLSLDYCNKYFKE</sequence>
<dbReference type="InterPro" id="IPR049492">
    <property type="entry name" value="BD-FAE-like_dom"/>
</dbReference>
<dbReference type="RefSeq" id="WP_129259300.1">
    <property type="nucleotide sequence ID" value="NZ_SDKC01000001.1"/>
</dbReference>
<reference evidence="2 3" key="1">
    <citation type="submission" date="2019-01" db="EMBL/GenBank/DDBJ databases">
        <title>Blautia sp. nov. KGMB01111 isolated human feces.</title>
        <authorList>
            <person name="Park J.-E."/>
            <person name="Kim J.-S."/>
            <person name="Park S.-H."/>
        </authorList>
    </citation>
    <scope>NUCLEOTIDE SEQUENCE [LARGE SCALE GENOMIC DNA]</scope>
    <source>
        <strain evidence="2 3">KGMB01111</strain>
    </source>
</reference>
<evidence type="ECO:0000259" key="1">
    <source>
        <dbReference type="Pfam" id="PF20434"/>
    </source>
</evidence>
<name>A0A4Q1RLE4_9FIRM</name>
<dbReference type="OrthoDB" id="9775851at2"/>
<gene>
    <name evidence="2" type="ORF">ETP43_15970</name>
</gene>
<comment type="caution">
    <text evidence="2">The sequence shown here is derived from an EMBL/GenBank/DDBJ whole genome shotgun (WGS) entry which is preliminary data.</text>
</comment>